<dbReference type="NCBIfam" id="NF009150">
    <property type="entry name" value="PRK12497.1-3"/>
    <property type="match status" value="1"/>
</dbReference>
<dbReference type="InterPro" id="IPR011335">
    <property type="entry name" value="Restrct_endonuc-II-like"/>
</dbReference>
<name>A0A221W0P8_9PSEU</name>
<dbReference type="PANTHER" id="PTHR34039:SF1">
    <property type="entry name" value="UPF0102 PROTEIN YRAN"/>
    <property type="match status" value="1"/>
</dbReference>
<dbReference type="Proteomes" id="UP000204221">
    <property type="component" value="Chromosome"/>
</dbReference>
<dbReference type="Pfam" id="PF02021">
    <property type="entry name" value="UPF0102"/>
    <property type="match status" value="1"/>
</dbReference>
<evidence type="ECO:0000256" key="1">
    <source>
        <dbReference type="ARBA" id="ARBA00006738"/>
    </source>
</evidence>
<protein>
    <recommendedName>
        <fullName evidence="2">UPF0102 protein AHOG_08365</fullName>
    </recommendedName>
</protein>
<dbReference type="SUPFAM" id="SSF52980">
    <property type="entry name" value="Restriction endonuclease-like"/>
    <property type="match status" value="1"/>
</dbReference>
<dbReference type="EMBL" id="CP022521">
    <property type="protein sequence ID" value="ASO19318.1"/>
    <property type="molecule type" value="Genomic_DNA"/>
</dbReference>
<dbReference type="OrthoDB" id="9794876at2"/>
<dbReference type="NCBIfam" id="NF009154">
    <property type="entry name" value="PRK12497.3-3"/>
    <property type="match status" value="1"/>
</dbReference>
<dbReference type="AlphaFoldDB" id="A0A221W0P8"/>
<gene>
    <name evidence="3" type="ORF">AHOG_08365</name>
</gene>
<dbReference type="HAMAP" id="MF_00048">
    <property type="entry name" value="UPF0102"/>
    <property type="match status" value="1"/>
</dbReference>
<dbReference type="PANTHER" id="PTHR34039">
    <property type="entry name" value="UPF0102 PROTEIN YRAN"/>
    <property type="match status" value="1"/>
</dbReference>
<evidence type="ECO:0000256" key="2">
    <source>
        <dbReference type="HAMAP-Rule" id="MF_00048"/>
    </source>
</evidence>
<dbReference type="CDD" id="cd20736">
    <property type="entry name" value="PoNe_Nuclease"/>
    <property type="match status" value="1"/>
</dbReference>
<dbReference type="InterPro" id="IPR011856">
    <property type="entry name" value="tRNA_endonuc-like_dom_sf"/>
</dbReference>
<sequence>MNTQTHQDTVPSTPAELGRLAEDLAAEHLQKQGIVMLSRNWRCEFGELDFVGYQDGGVVVCEVKARSGEEFGTPAEAITDAKARRLRRLANAWLSVHHIGWVPVRFDLVSVLWPKSGPVRLHHLREVL</sequence>
<keyword evidence="4" id="KW-1185">Reference proteome</keyword>
<reference evidence="3 4" key="1">
    <citation type="submission" date="2017-07" db="EMBL/GenBank/DDBJ databases">
        <title>Complete genome sequence of Actinoalloteichus hoggarensis DSM 45943, type strain of Actinoalloteichus hoggarensis.</title>
        <authorList>
            <person name="Ruckert C."/>
            <person name="Nouioui I."/>
            <person name="Willmese J."/>
            <person name="van Wezel G."/>
            <person name="Klenk H.-P."/>
            <person name="Kalinowski J."/>
            <person name="Zotchev S.B."/>
        </authorList>
    </citation>
    <scope>NUCLEOTIDE SEQUENCE [LARGE SCALE GENOMIC DNA]</scope>
    <source>
        <strain evidence="3 4">DSM 45943</strain>
    </source>
</reference>
<organism evidence="3 4">
    <name type="scientific">Actinoalloteichus hoggarensis</name>
    <dbReference type="NCBI Taxonomy" id="1470176"/>
    <lineage>
        <taxon>Bacteria</taxon>
        <taxon>Bacillati</taxon>
        <taxon>Actinomycetota</taxon>
        <taxon>Actinomycetes</taxon>
        <taxon>Pseudonocardiales</taxon>
        <taxon>Pseudonocardiaceae</taxon>
        <taxon>Actinoalloteichus</taxon>
    </lineage>
</organism>
<evidence type="ECO:0000313" key="3">
    <source>
        <dbReference type="EMBL" id="ASO19318.1"/>
    </source>
</evidence>
<dbReference type="InterPro" id="IPR003509">
    <property type="entry name" value="UPF0102_YraN-like"/>
</dbReference>
<dbReference type="KEGG" id="ahg:AHOG_08365"/>
<dbReference type="GO" id="GO:0003676">
    <property type="term" value="F:nucleic acid binding"/>
    <property type="evidence" value="ECO:0007669"/>
    <property type="project" value="InterPro"/>
</dbReference>
<proteinExistence type="inferred from homology"/>
<accession>A0A221W0P8</accession>
<dbReference type="Gene3D" id="3.40.1350.10">
    <property type="match status" value="1"/>
</dbReference>
<comment type="similarity">
    <text evidence="1 2">Belongs to the UPF0102 family.</text>
</comment>
<dbReference type="RefSeq" id="WP_093940840.1">
    <property type="nucleotide sequence ID" value="NZ_CP022521.1"/>
</dbReference>
<evidence type="ECO:0000313" key="4">
    <source>
        <dbReference type="Proteomes" id="UP000204221"/>
    </source>
</evidence>